<evidence type="ECO:0000313" key="3">
    <source>
        <dbReference type="RefSeq" id="XP_016684339.1"/>
    </source>
</evidence>
<reference evidence="3" key="2">
    <citation type="submission" date="2025-08" db="UniProtKB">
        <authorList>
            <consortium name="RefSeq"/>
        </authorList>
    </citation>
    <scope>IDENTIFICATION</scope>
</reference>
<dbReference type="PANTHER" id="PTHR47074:SF61">
    <property type="entry name" value="RNASE H TYPE-1 DOMAIN-CONTAINING PROTEIN"/>
    <property type="match status" value="1"/>
</dbReference>
<dbReference type="PaxDb" id="3635-A0A1U8J822"/>
<dbReference type="GO" id="GO:0003676">
    <property type="term" value="F:nucleic acid binding"/>
    <property type="evidence" value="ECO:0007669"/>
    <property type="project" value="InterPro"/>
</dbReference>
<reference evidence="2" key="1">
    <citation type="journal article" date="2020" name="Nat. Genet.">
        <title>Genomic diversifications of five Gossypium allopolyploid species and their impact on cotton improvement.</title>
        <authorList>
            <person name="Chen Z.J."/>
            <person name="Sreedasyam A."/>
            <person name="Ando A."/>
            <person name="Song Q."/>
            <person name="De Santiago L.M."/>
            <person name="Hulse-Kemp A.M."/>
            <person name="Ding M."/>
            <person name="Ye W."/>
            <person name="Kirkbride R.C."/>
            <person name="Jenkins J."/>
            <person name="Plott C."/>
            <person name="Lovell J."/>
            <person name="Lin Y.M."/>
            <person name="Vaughn R."/>
            <person name="Liu B."/>
            <person name="Simpson S."/>
            <person name="Scheffler B.E."/>
            <person name="Wen L."/>
            <person name="Saski C.A."/>
            <person name="Grover C.E."/>
            <person name="Hu G."/>
            <person name="Conover J.L."/>
            <person name="Carlson J.W."/>
            <person name="Shu S."/>
            <person name="Boston L.B."/>
            <person name="Williams M."/>
            <person name="Peterson D.G."/>
            <person name="McGee K."/>
            <person name="Jones D.C."/>
            <person name="Wendel J.F."/>
            <person name="Stelly D.M."/>
            <person name="Grimwood J."/>
            <person name="Schmutz J."/>
        </authorList>
    </citation>
    <scope>NUCLEOTIDE SEQUENCE [LARGE SCALE GENOMIC DNA]</scope>
    <source>
        <strain evidence="2">cv. TM-1</strain>
    </source>
</reference>
<dbReference type="CDD" id="cd06222">
    <property type="entry name" value="RNase_H_like"/>
    <property type="match status" value="1"/>
</dbReference>
<dbReference type="Pfam" id="PF13456">
    <property type="entry name" value="RVT_3"/>
    <property type="match status" value="1"/>
</dbReference>
<keyword evidence="2" id="KW-1185">Reference proteome</keyword>
<name>A0A1U8J822_GOSHI</name>
<dbReference type="PANTHER" id="PTHR47074">
    <property type="entry name" value="BNAC02G40300D PROTEIN"/>
    <property type="match status" value="1"/>
</dbReference>
<dbReference type="STRING" id="3635.A0A1U8J822"/>
<organism evidence="2 3">
    <name type="scientific">Gossypium hirsutum</name>
    <name type="common">Upland cotton</name>
    <name type="synonym">Gossypium mexicanum</name>
    <dbReference type="NCBI Taxonomy" id="3635"/>
    <lineage>
        <taxon>Eukaryota</taxon>
        <taxon>Viridiplantae</taxon>
        <taxon>Streptophyta</taxon>
        <taxon>Embryophyta</taxon>
        <taxon>Tracheophyta</taxon>
        <taxon>Spermatophyta</taxon>
        <taxon>Magnoliopsida</taxon>
        <taxon>eudicotyledons</taxon>
        <taxon>Gunneridae</taxon>
        <taxon>Pentapetalae</taxon>
        <taxon>rosids</taxon>
        <taxon>malvids</taxon>
        <taxon>Malvales</taxon>
        <taxon>Malvaceae</taxon>
        <taxon>Malvoideae</taxon>
        <taxon>Gossypium</taxon>
    </lineage>
</organism>
<dbReference type="InterPro" id="IPR012337">
    <property type="entry name" value="RNaseH-like_sf"/>
</dbReference>
<dbReference type="Gene3D" id="3.30.420.10">
    <property type="entry name" value="Ribonuclease H-like superfamily/Ribonuclease H"/>
    <property type="match status" value="1"/>
</dbReference>
<dbReference type="InterPro" id="IPR036397">
    <property type="entry name" value="RNaseH_sf"/>
</dbReference>
<sequence>MINFNEWLSWLLENSDKNRKGVIVVTIWVIWFSRNKFIHERKVQSLEEIVTFIRSFGLEYRSNAKNLKHPQLRSMVKWSPPPQGWLKINVDVGLSIAKKRAVSGFIIRNDEGFIMGSGFQGHNLVHSVAIAEALAVLHGLQFALDLGFSNVILESDSRLVVNNIQKSSEDYSESRPFTWDAKNLARKFQCCRFQFIAREGNRAVHVMAVEGMRAEGDLFWVEDVPLKALEVADSDRRSGRPP</sequence>
<dbReference type="RefSeq" id="XP_016684339.1">
    <property type="nucleotide sequence ID" value="XM_016828850.1"/>
</dbReference>
<accession>A0A1U8J822</accession>
<dbReference type="GeneID" id="107902718"/>
<dbReference type="SUPFAM" id="SSF53098">
    <property type="entry name" value="Ribonuclease H-like"/>
    <property type="match status" value="1"/>
</dbReference>
<proteinExistence type="predicted"/>
<dbReference type="InterPro" id="IPR044730">
    <property type="entry name" value="RNase_H-like_dom_plant"/>
</dbReference>
<protein>
    <recommendedName>
        <fullName evidence="1">RNase H type-1 domain-containing protein</fullName>
    </recommendedName>
</protein>
<dbReference type="AlphaFoldDB" id="A0A1U8J822"/>
<dbReference type="InterPro" id="IPR002156">
    <property type="entry name" value="RNaseH_domain"/>
</dbReference>
<dbReference type="GO" id="GO:0004523">
    <property type="term" value="F:RNA-DNA hybrid ribonuclease activity"/>
    <property type="evidence" value="ECO:0007669"/>
    <property type="project" value="InterPro"/>
</dbReference>
<dbReference type="OrthoDB" id="1001083at2759"/>
<dbReference type="Proteomes" id="UP000818029">
    <property type="component" value="Chromosome D05"/>
</dbReference>
<evidence type="ECO:0000313" key="2">
    <source>
        <dbReference type="Proteomes" id="UP000818029"/>
    </source>
</evidence>
<feature type="domain" description="RNase H type-1" evidence="1">
    <location>
        <begin position="89"/>
        <end position="208"/>
    </location>
</feature>
<dbReference type="KEGG" id="ghi:107902718"/>
<gene>
    <name evidence="3" type="primary">LOC107902718</name>
</gene>
<dbReference type="InterPro" id="IPR052929">
    <property type="entry name" value="RNase_H-like_EbsB-rel"/>
</dbReference>
<evidence type="ECO:0000259" key="1">
    <source>
        <dbReference type="Pfam" id="PF13456"/>
    </source>
</evidence>